<dbReference type="PROSITE" id="PS50110">
    <property type="entry name" value="RESPONSE_REGULATORY"/>
    <property type="match status" value="2"/>
</dbReference>
<dbReference type="FunFam" id="3.30.565.10:FF:000006">
    <property type="entry name" value="Sensor histidine kinase WalK"/>
    <property type="match status" value="1"/>
</dbReference>
<comment type="caution">
    <text evidence="9">The sequence shown here is derived from an EMBL/GenBank/DDBJ whole genome shotgun (WGS) entry which is preliminary data.</text>
</comment>
<dbReference type="GO" id="GO:0005886">
    <property type="term" value="C:plasma membrane"/>
    <property type="evidence" value="ECO:0007669"/>
    <property type="project" value="TreeGrafter"/>
</dbReference>
<dbReference type="Gene3D" id="3.30.565.10">
    <property type="entry name" value="Histidine kinase-like ATPase, C-terminal domain"/>
    <property type="match status" value="1"/>
</dbReference>
<dbReference type="STRING" id="1429043.X474_26395"/>
<evidence type="ECO:0000259" key="7">
    <source>
        <dbReference type="PROSITE" id="PS50109"/>
    </source>
</evidence>
<feature type="modified residue" description="4-aspartylphosphate" evidence="6">
    <location>
        <position position="359"/>
    </location>
</feature>
<accession>A0A0D2HKA0</accession>
<dbReference type="Proteomes" id="UP000032233">
    <property type="component" value="Unassembled WGS sequence"/>
</dbReference>
<dbReference type="SUPFAM" id="SSF55874">
    <property type="entry name" value="ATPase domain of HSP90 chaperone/DNA topoisomerase II/histidine kinase"/>
    <property type="match status" value="1"/>
</dbReference>
<dbReference type="PRINTS" id="PR00344">
    <property type="entry name" value="BCTRLSENSOR"/>
</dbReference>
<evidence type="ECO:0000256" key="6">
    <source>
        <dbReference type="PROSITE-ProRule" id="PRU00169"/>
    </source>
</evidence>
<feature type="domain" description="Response regulatory" evidence="8">
    <location>
        <begin position="190"/>
        <end position="303"/>
    </location>
</feature>
<feature type="domain" description="Histidine kinase" evidence="7">
    <location>
        <begin position="1"/>
        <end position="171"/>
    </location>
</feature>
<dbReference type="OrthoDB" id="9801651at2"/>
<evidence type="ECO:0000256" key="2">
    <source>
        <dbReference type="ARBA" id="ARBA00012438"/>
    </source>
</evidence>
<dbReference type="EMBL" id="AZAC01000073">
    <property type="protein sequence ID" value="KIX11053.1"/>
    <property type="molecule type" value="Genomic_DNA"/>
</dbReference>
<dbReference type="EC" id="2.7.13.3" evidence="2"/>
<organism evidence="9 10">
    <name type="scientific">Dethiosulfatarculus sandiegensis</name>
    <dbReference type="NCBI Taxonomy" id="1429043"/>
    <lineage>
        <taxon>Bacteria</taxon>
        <taxon>Pseudomonadati</taxon>
        <taxon>Thermodesulfobacteriota</taxon>
        <taxon>Desulfarculia</taxon>
        <taxon>Desulfarculales</taxon>
        <taxon>Desulfarculaceae</taxon>
        <taxon>Dethiosulfatarculus</taxon>
    </lineage>
</organism>
<keyword evidence="4" id="KW-0808">Transferase</keyword>
<evidence type="ECO:0000313" key="9">
    <source>
        <dbReference type="EMBL" id="KIX11053.1"/>
    </source>
</evidence>
<dbReference type="InParanoid" id="A0A0D2HKA0"/>
<dbReference type="SUPFAM" id="SSF52172">
    <property type="entry name" value="CheY-like"/>
    <property type="match status" value="2"/>
</dbReference>
<dbReference type="InterPro" id="IPR001789">
    <property type="entry name" value="Sig_transdc_resp-reg_receiver"/>
</dbReference>
<name>A0A0D2HKA0_9BACT</name>
<dbReference type="AlphaFoldDB" id="A0A0D2HKA0"/>
<evidence type="ECO:0000256" key="3">
    <source>
        <dbReference type="ARBA" id="ARBA00022553"/>
    </source>
</evidence>
<dbReference type="InterPro" id="IPR036890">
    <property type="entry name" value="HATPase_C_sf"/>
</dbReference>
<dbReference type="PROSITE" id="PS50109">
    <property type="entry name" value="HIS_KIN"/>
    <property type="match status" value="1"/>
</dbReference>
<dbReference type="PANTHER" id="PTHR43047">
    <property type="entry name" value="TWO-COMPONENT HISTIDINE PROTEIN KINASE"/>
    <property type="match status" value="1"/>
</dbReference>
<dbReference type="CDD" id="cd16922">
    <property type="entry name" value="HATPase_EvgS-ArcB-TorS-like"/>
    <property type="match status" value="1"/>
</dbReference>
<evidence type="ECO:0000259" key="8">
    <source>
        <dbReference type="PROSITE" id="PS50110"/>
    </source>
</evidence>
<keyword evidence="5" id="KW-0418">Kinase</keyword>
<dbReference type="Pfam" id="PF00072">
    <property type="entry name" value="Response_reg"/>
    <property type="match status" value="2"/>
</dbReference>
<sequence length="441" mass="48069">INDMLDISRIESGRIVLKVQPLDVGERIAGAVNTFRAVTDQQGRTIHVDVPDDLPKAAGDPDRIGQVLINFVSNAIKYSPEGGDVHIRASVDDGCVKIAISDEGIGISPENQARLFTKFYRVDSSLTREIGGTGLGLSICKSIIELLGGQVGVDSEEGEGSTFWFTLPFASDRHVRTPSLEGPLGSPGGRVLVVDDCEDVANLIATYLSHRGYEVVKAYNANEAWEYAVEFEPRVITLDVMVEEGAGFRLLEELKADPRTKDIPVVVLSIICDEAKSARSGATDYLEKPIDKTRLMDMIDTLVGSISSPLVLVTDDDRNIVDLLTRTLKQRGYAVMGAYNGKEAMAAVARRRPDAILLDLRMPVMDGYEVLQALKNDPDTADIPVVIMSAFQPDRERENVLELASELVGKPFDVEDFISHIESVIVREESVEGTPPESGTA</sequence>
<feature type="domain" description="Response regulatory" evidence="8">
    <location>
        <begin position="310"/>
        <end position="425"/>
    </location>
</feature>
<protein>
    <recommendedName>
        <fullName evidence="2">histidine kinase</fullName>
        <ecNumber evidence="2">2.7.13.3</ecNumber>
    </recommendedName>
</protein>
<evidence type="ECO:0000256" key="5">
    <source>
        <dbReference type="ARBA" id="ARBA00022777"/>
    </source>
</evidence>
<reference evidence="9 10" key="1">
    <citation type="submission" date="2013-11" db="EMBL/GenBank/DDBJ databases">
        <title>Metagenomic analysis of a methanogenic consortium involved in long chain n-alkane degradation.</title>
        <authorList>
            <person name="Davidova I.A."/>
            <person name="Callaghan A.V."/>
            <person name="Wawrik B."/>
            <person name="Pruitt S."/>
            <person name="Marks C."/>
            <person name="Duncan K.E."/>
            <person name="Suflita J.M."/>
        </authorList>
    </citation>
    <scope>NUCLEOTIDE SEQUENCE [LARGE SCALE GENOMIC DNA]</scope>
    <source>
        <strain evidence="9 10">SPR</strain>
    </source>
</reference>
<dbReference type="PANTHER" id="PTHR43047:SF72">
    <property type="entry name" value="OSMOSENSING HISTIDINE PROTEIN KINASE SLN1"/>
    <property type="match status" value="1"/>
</dbReference>
<dbReference type="InterPro" id="IPR011006">
    <property type="entry name" value="CheY-like_superfamily"/>
</dbReference>
<keyword evidence="3 6" id="KW-0597">Phosphoprotein</keyword>
<dbReference type="SMART" id="SM00387">
    <property type="entry name" value="HATPase_c"/>
    <property type="match status" value="1"/>
</dbReference>
<gene>
    <name evidence="9" type="ORF">X474_26395</name>
</gene>
<feature type="modified residue" description="4-aspartylphosphate" evidence="6">
    <location>
        <position position="239"/>
    </location>
</feature>
<dbReference type="GO" id="GO:0000155">
    <property type="term" value="F:phosphorelay sensor kinase activity"/>
    <property type="evidence" value="ECO:0007669"/>
    <property type="project" value="TreeGrafter"/>
</dbReference>
<dbReference type="InterPro" id="IPR003594">
    <property type="entry name" value="HATPase_dom"/>
</dbReference>
<evidence type="ECO:0000256" key="4">
    <source>
        <dbReference type="ARBA" id="ARBA00022679"/>
    </source>
</evidence>
<keyword evidence="10" id="KW-1185">Reference proteome</keyword>
<dbReference type="InterPro" id="IPR004358">
    <property type="entry name" value="Sig_transdc_His_kin-like_C"/>
</dbReference>
<dbReference type="Gene3D" id="3.40.50.2300">
    <property type="match status" value="2"/>
</dbReference>
<proteinExistence type="predicted"/>
<comment type="catalytic activity">
    <reaction evidence="1">
        <text>ATP + protein L-histidine = ADP + protein N-phospho-L-histidine.</text>
        <dbReference type="EC" id="2.7.13.3"/>
    </reaction>
</comment>
<evidence type="ECO:0000313" key="10">
    <source>
        <dbReference type="Proteomes" id="UP000032233"/>
    </source>
</evidence>
<feature type="non-terminal residue" evidence="9">
    <location>
        <position position="1"/>
    </location>
</feature>
<dbReference type="InterPro" id="IPR005467">
    <property type="entry name" value="His_kinase_dom"/>
</dbReference>
<dbReference type="SMART" id="SM00448">
    <property type="entry name" value="REC"/>
    <property type="match status" value="2"/>
</dbReference>
<evidence type="ECO:0000256" key="1">
    <source>
        <dbReference type="ARBA" id="ARBA00000085"/>
    </source>
</evidence>
<dbReference type="Pfam" id="PF02518">
    <property type="entry name" value="HATPase_c"/>
    <property type="match status" value="1"/>
</dbReference>
<dbReference type="GO" id="GO:0009927">
    <property type="term" value="F:histidine phosphotransfer kinase activity"/>
    <property type="evidence" value="ECO:0007669"/>
    <property type="project" value="TreeGrafter"/>
</dbReference>